<reference evidence="1 2" key="1">
    <citation type="submission" date="2017-04" db="EMBL/GenBank/DDBJ databases">
        <authorList>
            <person name="Afonso C.L."/>
            <person name="Miller P.J."/>
            <person name="Scott M.A."/>
            <person name="Spackman E."/>
            <person name="Goraichik I."/>
            <person name="Dimitrov K.M."/>
            <person name="Suarez D.L."/>
            <person name="Swayne D.E."/>
        </authorList>
    </citation>
    <scope>NUCLEOTIDE SEQUENCE [LARGE SCALE GENOMIC DNA]</scope>
</reference>
<evidence type="ECO:0000313" key="1">
    <source>
        <dbReference type="EMBL" id="ARQ95214.1"/>
    </source>
</evidence>
<protein>
    <submittedName>
        <fullName evidence="1">Uncharacterized protein</fullName>
    </submittedName>
</protein>
<evidence type="ECO:0000313" key="2">
    <source>
        <dbReference type="Proteomes" id="UP000222204"/>
    </source>
</evidence>
<gene>
    <name evidence="1" type="ORF">BEACHBUM_9</name>
</gene>
<organism evidence="1 2">
    <name type="scientific">Bacillus phage BeachBum</name>
    <dbReference type="NCBI Taxonomy" id="1983461"/>
    <lineage>
        <taxon>Viruses</taxon>
        <taxon>Duplodnaviria</taxon>
        <taxon>Heunggongvirae</taxon>
        <taxon>Uroviricota</taxon>
        <taxon>Caudoviricetes</taxon>
        <taxon>Salasmaviridae</taxon>
        <taxon>Harambevirus</taxon>
        <taxon>Harambevirus beachbum</taxon>
    </lineage>
</organism>
<name>A0A1X9SGL7_9CAUD</name>
<dbReference type="EMBL" id="KY921761">
    <property type="protein sequence ID" value="ARQ95214.1"/>
    <property type="molecule type" value="Genomic_DNA"/>
</dbReference>
<dbReference type="Proteomes" id="UP000222204">
    <property type="component" value="Segment"/>
</dbReference>
<keyword evidence="2" id="KW-1185">Reference proteome</keyword>
<sequence>MHHCNIIWSSNHYFNFRMVAYIMETKRYDFTGKVAGSTTPNPAVAELDGVEFTQEQYDNIFAASLKFEENHIMRFTFPIDIEFAKIRDIDMYFTSKTATGEIELVAGDYGVYQRDNEFKQKKLSILPSYMEDGKVVFTITNTTNIEIYGILVDVWYDEDALNRYSGTATRIENGGSVTDTINNLTFKEVMDKLNGYPENSVDYVTFARVPYEGTIES</sequence>
<proteinExistence type="predicted"/>
<accession>A0A1X9SGL7</accession>